<dbReference type="Proteomes" id="UP000280455">
    <property type="component" value="Chromosome"/>
</dbReference>
<proteinExistence type="predicted"/>
<sequence length="161" mass="18335">MSNEMNAVMIDDLVKYLGRTYPEMIASGVQLPGGPPKGIFDDSDTVAMSPWPGIELNFWASSQRFEMLFISLLESFKGASIYKGSLPYQLKNRMDQGWIRSRYGEPLESRAPFKMPIRGMTGGWDIYRFPNIHKGNMAVFKYNAEMEVEDVVFELNERSSA</sequence>
<evidence type="ECO:0000313" key="1">
    <source>
        <dbReference type="EMBL" id="AZE30018.1"/>
    </source>
</evidence>
<protein>
    <recommendedName>
        <fullName evidence="3">Pyocin immunity protein</fullName>
    </recommendedName>
</protein>
<dbReference type="EMBL" id="CP027750">
    <property type="protein sequence ID" value="AZE30018.1"/>
    <property type="molecule type" value="Genomic_DNA"/>
</dbReference>
<dbReference type="InterPro" id="IPR045657">
    <property type="entry name" value="DUF6392"/>
</dbReference>
<dbReference type="Pfam" id="PF19929">
    <property type="entry name" value="DUF6392"/>
    <property type="match status" value="1"/>
</dbReference>
<reference evidence="1 2" key="1">
    <citation type="submission" date="2018-03" db="EMBL/GenBank/DDBJ databases">
        <title>Diversity of phytobeneficial traits revealed by whole-genome analysis of worldwide-isolated phenazine-producing Pseudomonas spp.</title>
        <authorList>
            <person name="Biessy A."/>
            <person name="Novinscak A."/>
            <person name="Blom J."/>
            <person name="Leger G."/>
            <person name="Thomashow L.S."/>
            <person name="Cazorla F.M."/>
            <person name="Josic D."/>
            <person name="Filion M."/>
        </authorList>
    </citation>
    <scope>NUCLEOTIDE SEQUENCE [LARGE SCALE GENOMIC DNA]</scope>
    <source>
        <strain evidence="1 2">ChPhzS24</strain>
    </source>
</reference>
<dbReference type="AlphaFoldDB" id="A0AAD1E6F5"/>
<evidence type="ECO:0008006" key="3">
    <source>
        <dbReference type="Google" id="ProtNLM"/>
    </source>
</evidence>
<accession>A0AAD1E6F5</accession>
<gene>
    <name evidence="1" type="ORF">C4K07_3233</name>
</gene>
<evidence type="ECO:0000313" key="2">
    <source>
        <dbReference type="Proteomes" id="UP000280455"/>
    </source>
</evidence>
<organism evidence="1 2">
    <name type="scientific">Pseudomonas chlororaphis subsp. aureofaciens</name>
    <dbReference type="NCBI Taxonomy" id="587851"/>
    <lineage>
        <taxon>Bacteria</taxon>
        <taxon>Pseudomonadati</taxon>
        <taxon>Pseudomonadota</taxon>
        <taxon>Gammaproteobacteria</taxon>
        <taxon>Pseudomonadales</taxon>
        <taxon>Pseudomonadaceae</taxon>
        <taxon>Pseudomonas</taxon>
    </lineage>
</organism>
<name>A0AAD1E6F5_9PSED</name>